<evidence type="ECO:0000313" key="2">
    <source>
        <dbReference type="Proteomes" id="UP000223891"/>
    </source>
</evidence>
<proteinExistence type="predicted"/>
<dbReference type="EMBL" id="KU574722">
    <property type="protein sequence ID" value="AMM43939.1"/>
    <property type="molecule type" value="Genomic_DNA"/>
</dbReference>
<gene>
    <name evidence="1" type="ORF">CBB_376</name>
</gene>
<evidence type="ECO:0000313" key="1">
    <source>
        <dbReference type="EMBL" id="AMM43939.1"/>
    </source>
</evidence>
<accession>A0A1L2CVB2</accession>
<dbReference type="Proteomes" id="UP000223891">
    <property type="component" value="Segment"/>
</dbReference>
<protein>
    <submittedName>
        <fullName evidence="1">Uncharacterized protein</fullName>
    </submittedName>
</protein>
<sequence>MGSFNTTCAVSHSPIREGDKVRLFFLVSQPHWYKFDPLRHSLNQGCQCYAWDDFNVIGGISLEAKYSDYNTYEFDEDSIYARYIRWLIRSNYVMNVPEEGKEYNEFHDHMNVPVEDLTWEKIFDMQHSGRLFLRGYGSGPLPFVGIMAIHESVYQIMLNEPFEVYVGREDGNDYPYKMVSFESALAKKLAVSDQQELEKLVQEFKEYCKDQDWSEEKQNECALRMAQHKIDSRSERHQLNFAYTNGVTPYAQIRDLLAFNNEKDDSDETKIDFGGVTLDDIKAKTFEGEFFNQRFDERNFMYRPIMTSGQEHDLVRDGIFWSKVSAAIGSIGSEWEEEEHVVTRKYSRSWQEVTIAEIMERLTDWYESDDEEFIEQKNLFDELLKDKDVVVISAEDFDKPEYSAIRSLIWNKSLDLHIFAK</sequence>
<name>A0A1L2CVB2_9CAUD</name>
<reference evidence="2" key="1">
    <citation type="submission" date="2016-01" db="EMBL/GenBank/DDBJ databases">
        <title>Isolation and Characterization of Enterobacteria phage CBB.</title>
        <authorList>
            <person name="Buttimer C.T.H."/>
            <person name="Hendrix H."/>
            <person name="Alexandre H."/>
            <person name="O'Mahony J."/>
            <person name="Lavigne R."/>
            <person name="Coffey A."/>
        </authorList>
    </citation>
    <scope>NUCLEOTIDE SEQUENCE [LARGE SCALE GENOMIC DNA]</scope>
</reference>
<organism evidence="1 2">
    <name type="scientific">Pectobacterium phage vB_PcaM_CBB</name>
    <dbReference type="NCBI Taxonomy" id="2772511"/>
    <lineage>
        <taxon>Viruses</taxon>
        <taxon>Duplodnaviria</taxon>
        <taxon>Heunggongvirae</taxon>
        <taxon>Uroviricota</taxon>
        <taxon>Caudoviricetes</taxon>
        <taxon>Mimasvirus</taxon>
        <taxon>Mimasvirus CBB</taxon>
    </lineage>
</organism>
<keyword evidence="2" id="KW-1185">Reference proteome</keyword>